<accession>A0A7M1R2K6</accession>
<feature type="compositionally biased region" description="Basic residues" evidence="1">
    <location>
        <begin position="43"/>
        <end position="52"/>
    </location>
</feature>
<sequence>MAGFHSDNTTGSAWVSSSRGFSLPLRTENLESAFLAGDYAKADKRRQKNMKRAAREQERKKPRSHTATPTPRPAPTSSTPRPAASRGMTASSTFTVGRLAGVTISPDTSFLARANRNLQNFANDRLSALSKNTIPDSSGYSLDGVELTKSEYDAWMGGDPEANRNVTVEIRDFLNGF</sequence>
<organism evidence="2 3">
    <name type="scientific">Trueperella pecoris</name>
    <dbReference type="NCBI Taxonomy" id="2733571"/>
    <lineage>
        <taxon>Bacteria</taxon>
        <taxon>Bacillati</taxon>
        <taxon>Actinomycetota</taxon>
        <taxon>Actinomycetes</taxon>
        <taxon>Actinomycetales</taxon>
        <taxon>Actinomycetaceae</taxon>
        <taxon>Trueperella</taxon>
    </lineage>
</organism>
<dbReference type="EMBL" id="CP063212">
    <property type="protein sequence ID" value="QOR47717.1"/>
    <property type="molecule type" value="Genomic_DNA"/>
</dbReference>
<name>A0A7M1R2K6_9ACTO</name>
<dbReference type="Proteomes" id="UP000594961">
    <property type="component" value="Chromosome"/>
</dbReference>
<dbReference type="AlphaFoldDB" id="A0A7M1R2K6"/>
<proteinExistence type="predicted"/>
<feature type="compositionally biased region" description="Low complexity" evidence="1">
    <location>
        <begin position="65"/>
        <end position="86"/>
    </location>
</feature>
<evidence type="ECO:0000313" key="2">
    <source>
        <dbReference type="EMBL" id="QOR47717.1"/>
    </source>
</evidence>
<protein>
    <submittedName>
        <fullName evidence="2">Uncharacterized protein</fullName>
    </submittedName>
</protein>
<evidence type="ECO:0000256" key="1">
    <source>
        <dbReference type="SAM" id="MobiDB-lite"/>
    </source>
</evidence>
<evidence type="ECO:0000313" key="3">
    <source>
        <dbReference type="Proteomes" id="UP000594961"/>
    </source>
</evidence>
<feature type="region of interest" description="Disordered" evidence="1">
    <location>
        <begin position="36"/>
        <end position="96"/>
    </location>
</feature>
<dbReference type="RefSeq" id="WP_197553151.1">
    <property type="nucleotide sequence ID" value="NZ_CP063212.1"/>
</dbReference>
<reference evidence="2 3" key="1">
    <citation type="submission" date="2020-10" db="EMBL/GenBank/DDBJ databases">
        <title>Trueperella pecoris sp. nov. isolated from bovine and porcine specimens.</title>
        <authorList>
            <person name="Schoenecker L."/>
            <person name="Schnydrig P."/>
            <person name="Brodard I."/>
            <person name="Thomann A."/>
            <person name="Hemphill A."/>
            <person name="Rodriguez-Campos S."/>
            <person name="Perreten V."/>
            <person name="Jores J."/>
            <person name="Kittl S."/>
        </authorList>
    </citation>
    <scope>NUCLEOTIDE SEQUENCE [LARGE SCALE GENOMIC DNA]</scope>
    <source>
        <strain evidence="2 3">19OD0592</strain>
    </source>
</reference>
<gene>
    <name evidence="2" type="ORF">INS90_10875</name>
</gene>